<protein>
    <submittedName>
        <fullName evidence="1">Uncharacterized protein</fullName>
    </submittedName>
</protein>
<organism evidence="1 2">
    <name type="scientific">Solanum commersonii</name>
    <name type="common">Commerson's wild potato</name>
    <name type="synonym">Commerson's nightshade</name>
    <dbReference type="NCBI Taxonomy" id="4109"/>
    <lineage>
        <taxon>Eukaryota</taxon>
        <taxon>Viridiplantae</taxon>
        <taxon>Streptophyta</taxon>
        <taxon>Embryophyta</taxon>
        <taxon>Tracheophyta</taxon>
        <taxon>Spermatophyta</taxon>
        <taxon>Magnoliopsida</taxon>
        <taxon>eudicotyledons</taxon>
        <taxon>Gunneridae</taxon>
        <taxon>Pentapetalae</taxon>
        <taxon>asterids</taxon>
        <taxon>lamiids</taxon>
        <taxon>Solanales</taxon>
        <taxon>Solanaceae</taxon>
        <taxon>Solanoideae</taxon>
        <taxon>Solaneae</taxon>
        <taxon>Solanum</taxon>
    </lineage>
</organism>
<keyword evidence="2" id="KW-1185">Reference proteome</keyword>
<accession>A0A9J5WUT0</accession>
<dbReference type="AlphaFoldDB" id="A0A9J5WUT0"/>
<name>A0A9J5WUT0_SOLCO</name>
<evidence type="ECO:0000313" key="1">
    <source>
        <dbReference type="EMBL" id="KAG5579021.1"/>
    </source>
</evidence>
<dbReference type="EMBL" id="JACXVP010000010">
    <property type="protein sequence ID" value="KAG5579021.1"/>
    <property type="molecule type" value="Genomic_DNA"/>
</dbReference>
<evidence type="ECO:0000313" key="2">
    <source>
        <dbReference type="Proteomes" id="UP000824120"/>
    </source>
</evidence>
<sequence length="77" mass="9116">MILAPTWNVIDDSISFLNVSNIFVKSCHKSLLDSPVSYSFKYSRPLFHPCFCLTNYHWLQWWIFYIPDLRIVELTGS</sequence>
<reference evidence="1 2" key="1">
    <citation type="submission" date="2020-09" db="EMBL/GenBank/DDBJ databases">
        <title>De no assembly of potato wild relative species, Solanum commersonii.</title>
        <authorList>
            <person name="Cho K."/>
        </authorList>
    </citation>
    <scope>NUCLEOTIDE SEQUENCE [LARGE SCALE GENOMIC DNA]</scope>
    <source>
        <strain evidence="1">LZ3.2</strain>
        <tissue evidence="1">Leaf</tissue>
    </source>
</reference>
<dbReference type="Proteomes" id="UP000824120">
    <property type="component" value="Chromosome 10"/>
</dbReference>
<gene>
    <name evidence="1" type="ORF">H5410_049648</name>
</gene>
<proteinExistence type="predicted"/>
<comment type="caution">
    <text evidence="1">The sequence shown here is derived from an EMBL/GenBank/DDBJ whole genome shotgun (WGS) entry which is preliminary data.</text>
</comment>